<feature type="transmembrane region" description="Helical" evidence="9">
    <location>
        <begin position="163"/>
        <end position="186"/>
    </location>
</feature>
<dbReference type="PROSITE" id="PS50262">
    <property type="entry name" value="G_PROTEIN_RECEP_F1_2"/>
    <property type="match status" value="1"/>
</dbReference>
<dbReference type="InterPro" id="IPR017452">
    <property type="entry name" value="GPCR_Rhodpsn_7TM"/>
</dbReference>
<evidence type="ECO:0000256" key="1">
    <source>
        <dbReference type="ARBA" id="ARBA00004141"/>
    </source>
</evidence>
<dbReference type="PANTHER" id="PTHR24232:SF41">
    <property type="entry name" value="LYSOPHOSPHATIDIC ACID RECEPTOR 4"/>
    <property type="match status" value="1"/>
</dbReference>
<protein>
    <recommendedName>
        <fullName evidence="10">G-protein coupled receptors family 1 profile domain-containing protein</fullName>
    </recommendedName>
</protein>
<comment type="caution">
    <text evidence="11">The sequence shown here is derived from an EMBL/GenBank/DDBJ whole genome shotgun (WGS) entry which is preliminary data.</text>
</comment>
<proteinExistence type="predicted"/>
<evidence type="ECO:0000313" key="11">
    <source>
        <dbReference type="EMBL" id="MEQ2164151.1"/>
    </source>
</evidence>
<comment type="subcellular location">
    <subcellularLocation>
        <location evidence="1">Membrane</location>
        <topology evidence="1">Multi-pass membrane protein</topology>
    </subcellularLocation>
</comment>
<feature type="transmembrane region" description="Helical" evidence="9">
    <location>
        <begin position="198"/>
        <end position="221"/>
    </location>
</feature>
<sequence length="385" mass="43560">MSLNSSMSFSDNSSNVPFYLACEHSIPRRAIFTVYSIINTLILFPLYVIILHMGIQRWRHQRFEPTRMAMSPSNFFTLNMMISEIICVLGSTSVEMVLLSNSSLYPQLEECLNPEIMSIMPSLLVVYVLVMPLFIYVLVVGYQRWRKEGFSSTCTTWSHSDIFTYNVVVLDLLNILGTFFFVFGVLTEKPGVVKAGSSMFGIFIPGQTLFHLLTCMERYLAVVHPIFYLRLKGSAGIRIRNITVGCVWLISIVVMILIMQLGVSFAIINGLLLSFTSVAFIFCSVSVLSALIRPAPGKGGRTRERADQSRQRAFRTVLIITGTLFLRFISSLITSIMQNMSEQFGHVYCLIGWSSWWFFLPNSLVLPLLFLQRVGKLHVCGAKVR</sequence>
<keyword evidence="5 9" id="KW-0472">Membrane</keyword>
<keyword evidence="12" id="KW-1185">Reference proteome</keyword>
<dbReference type="Proteomes" id="UP001476798">
    <property type="component" value="Unassembled WGS sequence"/>
</dbReference>
<keyword evidence="3 9" id="KW-1133">Transmembrane helix</keyword>
<keyword evidence="6" id="KW-0675">Receptor</keyword>
<evidence type="ECO:0000313" key="12">
    <source>
        <dbReference type="Proteomes" id="UP001476798"/>
    </source>
</evidence>
<dbReference type="PANTHER" id="PTHR24232">
    <property type="entry name" value="G-PROTEIN COUPLED RECEPTOR"/>
    <property type="match status" value="1"/>
</dbReference>
<keyword evidence="7" id="KW-0325">Glycoprotein</keyword>
<evidence type="ECO:0000256" key="2">
    <source>
        <dbReference type="ARBA" id="ARBA00022692"/>
    </source>
</evidence>
<evidence type="ECO:0000256" key="5">
    <source>
        <dbReference type="ARBA" id="ARBA00023136"/>
    </source>
</evidence>
<dbReference type="Gene3D" id="1.20.1070.10">
    <property type="entry name" value="Rhodopsin 7-helix transmembrane proteins"/>
    <property type="match status" value="1"/>
</dbReference>
<evidence type="ECO:0000259" key="10">
    <source>
        <dbReference type="PROSITE" id="PS50262"/>
    </source>
</evidence>
<dbReference type="EMBL" id="JAHRIO010020134">
    <property type="protein sequence ID" value="MEQ2164151.1"/>
    <property type="molecule type" value="Genomic_DNA"/>
</dbReference>
<accession>A0ABV0MYE0</accession>
<feature type="transmembrane region" description="Helical" evidence="9">
    <location>
        <begin position="267"/>
        <end position="292"/>
    </location>
</feature>
<keyword evidence="8" id="KW-0807">Transducer</keyword>
<dbReference type="SUPFAM" id="SSF81321">
    <property type="entry name" value="Family A G protein-coupled receptor-like"/>
    <property type="match status" value="1"/>
</dbReference>
<evidence type="ECO:0000256" key="9">
    <source>
        <dbReference type="SAM" id="Phobius"/>
    </source>
</evidence>
<reference evidence="11 12" key="1">
    <citation type="submission" date="2021-06" db="EMBL/GenBank/DDBJ databases">
        <authorList>
            <person name="Palmer J.M."/>
        </authorList>
    </citation>
    <scope>NUCLEOTIDE SEQUENCE [LARGE SCALE GENOMIC DNA]</scope>
    <source>
        <strain evidence="11 12">GA_2019</strain>
        <tissue evidence="11">Muscle</tissue>
    </source>
</reference>
<organism evidence="11 12">
    <name type="scientific">Goodea atripinnis</name>
    <dbReference type="NCBI Taxonomy" id="208336"/>
    <lineage>
        <taxon>Eukaryota</taxon>
        <taxon>Metazoa</taxon>
        <taxon>Chordata</taxon>
        <taxon>Craniata</taxon>
        <taxon>Vertebrata</taxon>
        <taxon>Euteleostomi</taxon>
        <taxon>Actinopterygii</taxon>
        <taxon>Neopterygii</taxon>
        <taxon>Teleostei</taxon>
        <taxon>Neoteleostei</taxon>
        <taxon>Acanthomorphata</taxon>
        <taxon>Ovalentaria</taxon>
        <taxon>Atherinomorphae</taxon>
        <taxon>Cyprinodontiformes</taxon>
        <taxon>Goodeidae</taxon>
        <taxon>Goodea</taxon>
    </lineage>
</organism>
<name>A0ABV0MYE0_9TELE</name>
<feature type="transmembrane region" description="Helical" evidence="9">
    <location>
        <begin position="119"/>
        <end position="142"/>
    </location>
</feature>
<evidence type="ECO:0000256" key="8">
    <source>
        <dbReference type="ARBA" id="ARBA00023224"/>
    </source>
</evidence>
<feature type="transmembrane region" description="Helical" evidence="9">
    <location>
        <begin position="242"/>
        <end position="261"/>
    </location>
</feature>
<feature type="transmembrane region" description="Helical" evidence="9">
    <location>
        <begin position="76"/>
        <end position="99"/>
    </location>
</feature>
<feature type="transmembrane region" description="Helical" evidence="9">
    <location>
        <begin position="34"/>
        <end position="55"/>
    </location>
</feature>
<gene>
    <name evidence="11" type="ORF">GOODEAATRI_003609</name>
</gene>
<feature type="domain" description="G-protein coupled receptors family 1 profile" evidence="10">
    <location>
        <begin position="121"/>
        <end position="370"/>
    </location>
</feature>
<keyword evidence="4" id="KW-0297">G-protein coupled receptor</keyword>
<evidence type="ECO:0000256" key="4">
    <source>
        <dbReference type="ARBA" id="ARBA00023040"/>
    </source>
</evidence>
<keyword evidence="2 9" id="KW-0812">Transmembrane</keyword>
<feature type="transmembrane region" description="Helical" evidence="9">
    <location>
        <begin position="313"/>
        <end position="333"/>
    </location>
</feature>
<evidence type="ECO:0000256" key="7">
    <source>
        <dbReference type="ARBA" id="ARBA00023180"/>
    </source>
</evidence>
<feature type="transmembrane region" description="Helical" evidence="9">
    <location>
        <begin position="345"/>
        <end position="371"/>
    </location>
</feature>
<evidence type="ECO:0000256" key="3">
    <source>
        <dbReference type="ARBA" id="ARBA00022989"/>
    </source>
</evidence>
<evidence type="ECO:0000256" key="6">
    <source>
        <dbReference type="ARBA" id="ARBA00023170"/>
    </source>
</evidence>